<keyword evidence="5" id="KW-0945">Host-virus interaction</keyword>
<keyword evidence="21" id="KW-0543">Viral nucleoprotein</keyword>
<keyword evidence="9" id="KW-1040">Host Golgi apparatus</keyword>
<evidence type="ECO:0000313" key="21">
    <source>
        <dbReference type="EMBL" id="AQM74147.1"/>
    </source>
</evidence>
<keyword evidence="6 18" id="KW-0812">Transmembrane</keyword>
<feature type="transmembrane region" description="Helical" evidence="18">
    <location>
        <begin position="448"/>
        <end position="468"/>
    </location>
</feature>
<comment type="subcellular location">
    <subcellularLocation>
        <location evidence="2">Host Golgi apparatus membrane</location>
        <topology evidence="2">Multi-pass membrane protein</topology>
    </subcellularLocation>
    <subcellularLocation>
        <location evidence="3">Host endoplasmic reticulum membrane</location>
    </subcellularLocation>
    <subcellularLocation>
        <location evidence="1">Virion membrane</location>
    </subcellularLocation>
</comment>
<keyword evidence="11" id="KW-1043">Host membrane</keyword>
<dbReference type="InterPro" id="IPR026400">
    <property type="entry name" value="Bunya_nonstruc_pro_NSm"/>
</dbReference>
<evidence type="ECO:0000256" key="14">
    <source>
        <dbReference type="ARBA" id="ARBA00023180"/>
    </source>
</evidence>
<dbReference type="GO" id="GO:0019013">
    <property type="term" value="C:viral nucleocapsid"/>
    <property type="evidence" value="ECO:0007669"/>
    <property type="project" value="UniProtKB-KW"/>
</dbReference>
<evidence type="ECO:0000259" key="20">
    <source>
        <dbReference type="Pfam" id="PF03563"/>
    </source>
</evidence>
<evidence type="ECO:0000256" key="16">
    <source>
        <dbReference type="ARBA" id="ARBA00023296"/>
    </source>
</evidence>
<feature type="transmembrane region" description="Helical" evidence="18">
    <location>
        <begin position="1367"/>
        <end position="1391"/>
    </location>
</feature>
<feature type="transmembrane region" description="Helical" evidence="18">
    <location>
        <begin position="367"/>
        <end position="385"/>
    </location>
</feature>
<evidence type="ECO:0000256" key="2">
    <source>
        <dbReference type="ARBA" id="ARBA00004252"/>
    </source>
</evidence>
<evidence type="ECO:0000256" key="18">
    <source>
        <dbReference type="SAM" id="Phobius"/>
    </source>
</evidence>
<dbReference type="Pfam" id="PF03563">
    <property type="entry name" value="Bunya_G2"/>
    <property type="match status" value="1"/>
</dbReference>
<keyword evidence="12 18" id="KW-1133">Transmembrane helix</keyword>
<dbReference type="InterPro" id="IPR005167">
    <property type="entry name" value="Bunya_G1"/>
</dbReference>
<evidence type="ECO:0000256" key="4">
    <source>
        <dbReference type="ARBA" id="ARBA00015294"/>
    </source>
</evidence>
<dbReference type="GO" id="GO:0044167">
    <property type="term" value="C:host cell endoplasmic reticulum membrane"/>
    <property type="evidence" value="ECO:0007669"/>
    <property type="project" value="UniProtKB-SubCell"/>
</dbReference>
<keyword evidence="10" id="KW-0946">Virion</keyword>
<evidence type="ECO:0000256" key="13">
    <source>
        <dbReference type="ARBA" id="ARBA00023136"/>
    </source>
</evidence>
<dbReference type="GO" id="GO:0044178">
    <property type="term" value="C:host cell Golgi membrane"/>
    <property type="evidence" value="ECO:0007669"/>
    <property type="project" value="UniProtKB-SubCell"/>
</dbReference>
<evidence type="ECO:0000256" key="7">
    <source>
        <dbReference type="ARBA" id="ARBA00022729"/>
    </source>
</evidence>
<evidence type="ECO:0000256" key="1">
    <source>
        <dbReference type="ARBA" id="ARBA00004182"/>
    </source>
</evidence>
<evidence type="ECO:0000256" key="6">
    <source>
        <dbReference type="ARBA" id="ARBA00022692"/>
    </source>
</evidence>
<reference evidence="21" key="2">
    <citation type="journal article" date="2017" name="J. Gen. Virol.">
        <title>Isolation of a novel orthobunyavirus from bat flies (Eucampsipoda africana).</title>
        <authorList>
            <person name="Jansen van Vuren P."/>
            <person name="Wiley M.R."/>
            <person name="Palacios G."/>
            <person name="Storm N."/>
            <person name="Markotter W."/>
            <person name="Birkhead M."/>
            <person name="Kemp A."/>
            <person name="Paweska J.T."/>
        </authorList>
    </citation>
    <scope>NUCLEOTIDE SEQUENCE</scope>
    <source>
        <strain evidence="21">2763_SA20</strain>
    </source>
</reference>
<keyword evidence="15" id="KW-1038">Host endoplasmic reticulum</keyword>
<dbReference type="GO" id="GO:0044003">
    <property type="term" value="P:symbiont-mediated perturbation of host process"/>
    <property type="evidence" value="ECO:0007669"/>
    <property type="project" value="InterPro"/>
</dbReference>
<evidence type="ECO:0000256" key="11">
    <source>
        <dbReference type="ARBA" id="ARBA00022870"/>
    </source>
</evidence>
<keyword evidence="14" id="KW-0325">Glycoprotein</keyword>
<keyword evidence="13 18" id="KW-0472">Membrane</keyword>
<feature type="domain" description="Bunyavirus glycoprotein G1" evidence="19">
    <location>
        <begin position="525"/>
        <end position="1359"/>
    </location>
</feature>
<dbReference type="EMBL" id="KX470559">
    <property type="protein sequence ID" value="AQM74147.1"/>
    <property type="molecule type" value="Genomic_RNA"/>
</dbReference>
<protein>
    <recommendedName>
        <fullName evidence="4">Envelopment polyprotein</fullName>
    </recommendedName>
    <alternativeName>
        <fullName evidence="17">M polyprotein</fullName>
    </alternativeName>
</protein>
<reference evidence="21" key="1">
    <citation type="submission" date="2016-06" db="EMBL/GenBank/DDBJ databases">
        <authorList>
            <person name="Kjaerup R.B."/>
            <person name="Dalgaard T.S."/>
            <person name="Juul-Madsen H.R."/>
        </authorList>
    </citation>
    <scope>NUCLEOTIDE SEQUENCE</scope>
    <source>
        <strain evidence="21">2763_SA20</strain>
    </source>
</reference>
<evidence type="ECO:0000256" key="10">
    <source>
        <dbReference type="ARBA" id="ARBA00022844"/>
    </source>
</evidence>
<dbReference type="GO" id="GO:0019062">
    <property type="term" value="P:virion attachment to host cell"/>
    <property type="evidence" value="ECO:0007669"/>
    <property type="project" value="UniProtKB-KW"/>
</dbReference>
<dbReference type="InterPro" id="IPR005168">
    <property type="entry name" value="Bunya_G2"/>
</dbReference>
<sequence>MKIFIFVLFFSYSSGNPVYSKCFADGDTVRRQKMDHGVSDLCMRDDISMFKLTSEQLNNETHGSYLNIATRKFIIADWHNCKPKKMLGGNINVLDIDDDMVTQLVTYSCTNECLISLDKEHGQVVLHTTGLNRYELTGTTTVSGWFKTKTHVNLYQTCEHIKVICGIKSLQFHACFKRHMSCIRSIHQVLLPNFIAVSICENLELIILLSLILLIFSILNILMKTYLCYLMLPIFIPIAYIYGYCYNKRGRSCKSCGLAKHPFTKCTTHCVCGARFETSDRMRIHRESGLCQGYKSMSAARVLCKSKGSASILAIILALLILSFITPINAYKMTKLNSNNTDIVNQFYNLENNNNILVMLLKDFVKLNFTTAILYAVIISILTNFKDALASFWIKRCMHCDFYHKNASKREGIETDYCYKCECGYKENLFDFHQTTIKCTTKYKIRNVILLMSLIILGNVISSLVLVAEATKPCCEKDTLDIDCVLPLNTITCKTKEEVIEELQTATCLHPVEEKWIRDLDVANMNYIDFATKFRNYHSLYIAERLWNSMNCMHYMKLDTNTDPIQLPWRLKIQTLHPIFCVDNKLPKICKCFTLNWGECVLSDTNLGEFKKYVKDNSVLAKKDADYLINLFFEIFPGTTSSLLINSLRKNENQKAKQLLGRLLVKFSQNKMLKTVLLSIEALINETEITYSDEDFKTYYTIENLGAERQSFVKWNKTLVAADGKIKCNGELFNYKCKTKTGTPVMLEAVMCKESNEKKDLYDSSNTRYFRVGENYCVNDKYCIGKWRPLGQGIINQMPELNCYTESYVEDKGSYYTQSIPKCKVKKFGRAEMKTKFTDIWLCDNNHIYPVGTDAIHSSDAMIGVYCLTLDCAGEKYAVHPSNLENINWSEPTIKISKPSVHSHNTIAEYEKAVLDSIKEDFQIHNFKPTKNLPHIIPQYKYITLKGTETDEGVEDSYIEFDIPALSGASIGFNVVTKDSNEAIFDLIIHVNIAKKVANYNLLYKTGPTININVEHNEQCTGSCPVNITSKKNWLTFSKEHTSQWGCEEFGCLAINTGCVYGACQDIIKLDSKVMKKSGGESVIVEICISLPSDIYCTQVDSIEVVYTKHFEAQLLRTEHEDMPNLVLIKSHKVYTGSINNLGNFAKGCGSVQQTSNDLMGSGNVKFDYLCHAASRKEIIIRRCFDNYYESCQALDEWRSGVMEDNENSVILEENKKLMGNIKIKFKLGDVKYKTFTKDAAFDVTGKCVGCINCMEGVVCSLEILVDTKVVCPISTTCKLFYNTLLLDPGIKDYNIKLICHSDKQPDLEFKICKKEFRIKITYTKGTDSIDINHGDQTAYIDEVDNRCGTWLCKAYDQGFTSLFDGFFTWFGTASKVVIGILILIVSLLIIKYIIIPIAKLVAILLQSHEKEYLLENKIK</sequence>
<keyword evidence="16" id="KW-1160">Virus entry into host cell</keyword>
<organism evidence="21">
    <name type="scientific">Wolkberg virus</name>
    <dbReference type="NCBI Taxonomy" id="1867943"/>
    <lineage>
        <taxon>Viruses</taxon>
        <taxon>Riboviria</taxon>
        <taxon>Orthornavirae</taxon>
        <taxon>Negarnaviricota</taxon>
        <taxon>Polyploviricotina</taxon>
        <taxon>Bunyaviricetes</taxon>
        <taxon>Elliovirales</taxon>
        <taxon>Peribunyaviridae</taxon>
        <taxon>Orthobunyavirus</taxon>
        <taxon>Orthobunyavirus wolkbergense</taxon>
    </lineage>
</organism>
<evidence type="ECO:0000256" key="3">
    <source>
        <dbReference type="ARBA" id="ARBA00004625"/>
    </source>
</evidence>
<feature type="transmembrane region" description="Helical" evidence="18">
    <location>
        <begin position="310"/>
        <end position="331"/>
    </location>
</feature>
<evidence type="ECO:0000259" key="19">
    <source>
        <dbReference type="Pfam" id="PF03557"/>
    </source>
</evidence>
<name>A0A1X9JT56_9VIRU</name>
<evidence type="ECO:0000256" key="15">
    <source>
        <dbReference type="ARBA" id="ARBA00023184"/>
    </source>
</evidence>
<evidence type="ECO:0000256" key="5">
    <source>
        <dbReference type="ARBA" id="ARBA00022581"/>
    </source>
</evidence>
<proteinExistence type="predicted"/>
<dbReference type="GO" id="GO:0046718">
    <property type="term" value="P:symbiont entry into host cell"/>
    <property type="evidence" value="ECO:0007669"/>
    <property type="project" value="UniProtKB-KW"/>
</dbReference>
<evidence type="ECO:0000256" key="12">
    <source>
        <dbReference type="ARBA" id="ARBA00022989"/>
    </source>
</evidence>
<evidence type="ECO:0000256" key="17">
    <source>
        <dbReference type="ARBA" id="ARBA00031199"/>
    </source>
</evidence>
<evidence type="ECO:0000256" key="9">
    <source>
        <dbReference type="ARBA" id="ARBA00022812"/>
    </source>
</evidence>
<feature type="domain" description="Bunyavirus glycoprotein G2" evidence="20">
    <location>
        <begin position="21"/>
        <end position="301"/>
    </location>
</feature>
<keyword evidence="7" id="KW-0732">Signal</keyword>
<dbReference type="NCBIfam" id="TIGR04210">
    <property type="entry name" value="bunya_NSm"/>
    <property type="match status" value="1"/>
</dbReference>
<dbReference type="GO" id="GO:0055036">
    <property type="term" value="C:virion membrane"/>
    <property type="evidence" value="ECO:0007669"/>
    <property type="project" value="UniProtKB-SubCell"/>
</dbReference>
<keyword evidence="8" id="KW-1161">Viral attachment to host cell</keyword>
<accession>A0A1X9JT56</accession>
<evidence type="ECO:0000256" key="8">
    <source>
        <dbReference type="ARBA" id="ARBA00022804"/>
    </source>
</evidence>
<dbReference type="Pfam" id="PF03557">
    <property type="entry name" value="Bunya_G1"/>
    <property type="match status" value="1"/>
</dbReference>